<accession>A0ABQ9FFT7</accession>
<dbReference type="PANTHER" id="PTHR23025">
    <property type="entry name" value="TRIACYLGLYCEROL LIPASE"/>
    <property type="match status" value="1"/>
</dbReference>
<feature type="domain" description="Hormone-sensitive lipase N-terminal" evidence="1">
    <location>
        <begin position="154"/>
        <end position="200"/>
    </location>
</feature>
<protein>
    <recommendedName>
        <fullName evidence="1">Hormone-sensitive lipase N-terminal domain-containing protein</fullName>
    </recommendedName>
</protein>
<dbReference type="PANTHER" id="PTHR23025:SF3">
    <property type="entry name" value="HORMONE-SENSITIVE LIPASE"/>
    <property type="match status" value="1"/>
</dbReference>
<keyword evidence="3" id="KW-1185">Reference proteome</keyword>
<feature type="domain" description="Hormone-sensitive lipase N-terminal" evidence="1">
    <location>
        <begin position="6"/>
        <end position="146"/>
    </location>
</feature>
<sequence>MFSTLFRDLRSLAVNNIEYFQHGNTNYHARFHQTFSLLFEHLDRGIQPAIEEISSKLSAYDLSPDIQANGHRSLLKIVYKCCVHLLQLSRYINSSRDSFFFRRSHTCKELESYVETLGQLRACLYYAQRLIAFCDEGNLIADEDNLNNPVADKPLNVVMVAMASFSEGYQESSHVLQFASSIMNSGKYMMSPELRAEQVSCVGVVFEFKVTLVISLIFKSYY</sequence>
<organism evidence="2 3">
    <name type="scientific">Tegillarca granosa</name>
    <name type="common">Malaysian cockle</name>
    <name type="synonym">Anadara granosa</name>
    <dbReference type="NCBI Taxonomy" id="220873"/>
    <lineage>
        <taxon>Eukaryota</taxon>
        <taxon>Metazoa</taxon>
        <taxon>Spiralia</taxon>
        <taxon>Lophotrochozoa</taxon>
        <taxon>Mollusca</taxon>
        <taxon>Bivalvia</taxon>
        <taxon>Autobranchia</taxon>
        <taxon>Pteriomorphia</taxon>
        <taxon>Arcoida</taxon>
        <taxon>Arcoidea</taxon>
        <taxon>Arcidae</taxon>
        <taxon>Tegillarca</taxon>
    </lineage>
</organism>
<dbReference type="EMBL" id="JARBDR010000328">
    <property type="protein sequence ID" value="KAJ8316188.1"/>
    <property type="molecule type" value="Genomic_DNA"/>
</dbReference>
<reference evidence="2 3" key="1">
    <citation type="submission" date="2022-12" db="EMBL/GenBank/DDBJ databases">
        <title>Chromosome-level genome of Tegillarca granosa.</title>
        <authorList>
            <person name="Kim J."/>
        </authorList>
    </citation>
    <scope>NUCLEOTIDE SEQUENCE [LARGE SCALE GENOMIC DNA]</scope>
    <source>
        <strain evidence="2">Teg-2019</strain>
        <tissue evidence="2">Adductor muscle</tissue>
    </source>
</reference>
<comment type="caution">
    <text evidence="2">The sequence shown here is derived from an EMBL/GenBank/DDBJ whole genome shotgun (WGS) entry which is preliminary data.</text>
</comment>
<dbReference type="InterPro" id="IPR010468">
    <property type="entry name" value="HSL_N"/>
</dbReference>
<proteinExistence type="predicted"/>
<dbReference type="Proteomes" id="UP001217089">
    <property type="component" value="Unassembled WGS sequence"/>
</dbReference>
<evidence type="ECO:0000259" key="1">
    <source>
        <dbReference type="Pfam" id="PF06350"/>
    </source>
</evidence>
<gene>
    <name evidence="2" type="ORF">KUTeg_006202</name>
</gene>
<evidence type="ECO:0000313" key="2">
    <source>
        <dbReference type="EMBL" id="KAJ8316188.1"/>
    </source>
</evidence>
<name>A0ABQ9FFT7_TEGGR</name>
<dbReference type="Pfam" id="PF06350">
    <property type="entry name" value="HSL_N"/>
    <property type="match status" value="2"/>
</dbReference>
<evidence type="ECO:0000313" key="3">
    <source>
        <dbReference type="Proteomes" id="UP001217089"/>
    </source>
</evidence>